<feature type="binding site" evidence="3">
    <location>
        <position position="98"/>
    </location>
    <ligand>
        <name>Zn(2+)</name>
        <dbReference type="ChEBI" id="CHEBI:29105"/>
        <label>1</label>
    </ligand>
</feature>
<name>A0A1V2GXL7_9PROT</name>
<gene>
    <name evidence="4" type="ORF">BKE38_25355</name>
</gene>
<dbReference type="InterPro" id="IPR002933">
    <property type="entry name" value="Peptidase_M20"/>
</dbReference>
<protein>
    <recommendedName>
        <fullName evidence="6">Zn-dependent hydrolase</fullName>
    </recommendedName>
</protein>
<dbReference type="EMBL" id="MLCO01000318">
    <property type="protein sequence ID" value="ONG46376.1"/>
    <property type="molecule type" value="Genomic_DNA"/>
</dbReference>
<dbReference type="SUPFAM" id="SSF53187">
    <property type="entry name" value="Zn-dependent exopeptidases"/>
    <property type="match status" value="1"/>
</dbReference>
<dbReference type="InterPro" id="IPR036264">
    <property type="entry name" value="Bact_exopeptidase_dim_dom"/>
</dbReference>
<evidence type="ECO:0000313" key="4">
    <source>
        <dbReference type="EMBL" id="ONG46376.1"/>
    </source>
</evidence>
<accession>A0A1V2GXL7</accession>
<feature type="binding site" evidence="3">
    <location>
        <position position="406"/>
    </location>
    <ligand>
        <name>Zn(2+)</name>
        <dbReference type="ChEBI" id="CHEBI:29105"/>
        <label>2</label>
    </ligand>
</feature>
<dbReference type="SUPFAM" id="SSF55031">
    <property type="entry name" value="Bacterial exopeptidase dimerisation domain"/>
    <property type="match status" value="1"/>
</dbReference>
<dbReference type="InterPro" id="IPR010158">
    <property type="entry name" value="Amidase_Cbmase"/>
</dbReference>
<proteinExistence type="inferred from homology"/>
<comment type="similarity">
    <text evidence="1">Belongs to the peptidase M20 family.</text>
</comment>
<feature type="binding site" evidence="3">
    <location>
        <position position="144"/>
    </location>
    <ligand>
        <name>Zn(2+)</name>
        <dbReference type="ChEBI" id="CHEBI:29105"/>
        <label>2</label>
    </ligand>
</feature>
<dbReference type="PANTHER" id="PTHR32494">
    <property type="entry name" value="ALLANTOATE DEIMINASE-RELATED"/>
    <property type="match status" value="1"/>
</dbReference>
<dbReference type="AlphaFoldDB" id="A0A1V2GXL7"/>
<keyword evidence="2" id="KW-0378">Hydrolase</keyword>
<dbReference type="GO" id="GO:0016813">
    <property type="term" value="F:hydrolase activity, acting on carbon-nitrogen (but not peptide) bonds, in linear amidines"/>
    <property type="evidence" value="ECO:0007669"/>
    <property type="project" value="InterPro"/>
</dbReference>
<dbReference type="Pfam" id="PF01546">
    <property type="entry name" value="Peptidase_M20"/>
    <property type="match status" value="1"/>
</dbReference>
<feature type="binding site" evidence="3">
    <location>
        <position position="109"/>
    </location>
    <ligand>
        <name>Zn(2+)</name>
        <dbReference type="ChEBI" id="CHEBI:29105"/>
        <label>1</label>
    </ligand>
</feature>
<comment type="cofactor">
    <cofactor evidence="3">
        <name>Zn(2+)</name>
        <dbReference type="ChEBI" id="CHEBI:29105"/>
    </cofactor>
    <text evidence="3">Binds 2 Zn(2+) ions per subunit.</text>
</comment>
<keyword evidence="5" id="KW-1185">Reference proteome</keyword>
<dbReference type="Gene3D" id="3.30.70.360">
    <property type="match status" value="1"/>
</dbReference>
<evidence type="ECO:0000256" key="2">
    <source>
        <dbReference type="ARBA" id="ARBA00022801"/>
    </source>
</evidence>
<keyword evidence="3" id="KW-0479">Metal-binding</keyword>
<dbReference type="PANTHER" id="PTHR32494:SF5">
    <property type="entry name" value="ALLANTOATE AMIDOHYDROLASE"/>
    <property type="match status" value="1"/>
</dbReference>
<evidence type="ECO:0000256" key="3">
    <source>
        <dbReference type="PIRSR" id="PIRSR001235-1"/>
    </source>
</evidence>
<dbReference type="GO" id="GO:0046872">
    <property type="term" value="F:metal ion binding"/>
    <property type="evidence" value="ECO:0007669"/>
    <property type="project" value="UniProtKB-KW"/>
</dbReference>
<evidence type="ECO:0000256" key="1">
    <source>
        <dbReference type="ARBA" id="ARBA00006153"/>
    </source>
</evidence>
<reference evidence="4 5" key="1">
    <citation type="submission" date="2016-10" db="EMBL/GenBank/DDBJ databases">
        <title>Draft Genome sequence of Roseomonas sp. strain M3.</title>
        <authorList>
            <person name="Subhash Y."/>
            <person name="Lee S."/>
        </authorList>
    </citation>
    <scope>NUCLEOTIDE SEQUENCE [LARGE SCALE GENOMIC DNA]</scope>
    <source>
        <strain evidence="4 5">M3</strain>
    </source>
</reference>
<dbReference type="NCBIfam" id="TIGR01879">
    <property type="entry name" value="hydantase"/>
    <property type="match status" value="1"/>
</dbReference>
<dbReference type="Proteomes" id="UP000188879">
    <property type="component" value="Unassembled WGS sequence"/>
</dbReference>
<feature type="binding site" evidence="3">
    <location>
        <position position="109"/>
    </location>
    <ligand>
        <name>Zn(2+)</name>
        <dbReference type="ChEBI" id="CHEBI:29105"/>
        <label>2</label>
    </ligand>
</feature>
<dbReference type="Gene3D" id="3.40.630.10">
    <property type="entry name" value="Zn peptidases"/>
    <property type="match status" value="1"/>
</dbReference>
<sequence>MPTPPVTLRRTDPALAAALERSTAQAWTLMAGIGRATGEPAPGITRAAFGEGEEIALQAVLRHAAALGLEAEADPFGNHHLLLPGEDGQAPAVASGSHLDSVPNGGNFDGLAGAVAALAVLAAVRASGLRPRRPLRAVLFRGEESPWFGTAYLGSRLMLGRSPWAEIGALRRRDSGLTLAQHLAALRHAPGPKTPLDPAGFAAFLELHIEQGPLLESRGVPLGIATACRGNIRFPQARCHGAYAHSAAMPRGHRQDAVLAVAELALALDRFWQERIAAGDDNFVVTIGEFATDPVQHAMTKVAGEVAFTLNLGGTDPAVLEAARGVLAGAVARIERERGVRFALGAEVGTAPVALDAGLRALLAGCAAEAAIAAMPLPTVGHDAAMFALSGVPTAMLLVRNAHGSHNPQETMAEADFARGVAVLARAMLRLADGEASGTASGTTSGQD</sequence>
<evidence type="ECO:0000313" key="5">
    <source>
        <dbReference type="Proteomes" id="UP000188879"/>
    </source>
</evidence>
<dbReference type="RefSeq" id="WP_076960063.1">
    <property type="nucleotide sequence ID" value="NZ_MLCO01000318.1"/>
</dbReference>
<organism evidence="4 5">
    <name type="scientific">Teichococcus deserti</name>
    <dbReference type="NCBI Taxonomy" id="1817963"/>
    <lineage>
        <taxon>Bacteria</taxon>
        <taxon>Pseudomonadati</taxon>
        <taxon>Pseudomonadota</taxon>
        <taxon>Alphaproteobacteria</taxon>
        <taxon>Acetobacterales</taxon>
        <taxon>Roseomonadaceae</taxon>
        <taxon>Roseomonas</taxon>
    </lineage>
</organism>
<comment type="caution">
    <text evidence="4">The sequence shown here is derived from an EMBL/GenBank/DDBJ whole genome shotgun (WGS) entry which is preliminary data.</text>
</comment>
<keyword evidence="3" id="KW-0862">Zinc</keyword>
<feature type="binding site" evidence="3">
    <location>
        <position position="208"/>
    </location>
    <ligand>
        <name>Zn(2+)</name>
        <dbReference type="ChEBI" id="CHEBI:29105"/>
        <label>1</label>
    </ligand>
</feature>
<dbReference type="PIRSF" id="PIRSF001235">
    <property type="entry name" value="Amidase_carbamoylase"/>
    <property type="match status" value="1"/>
</dbReference>
<evidence type="ECO:0008006" key="6">
    <source>
        <dbReference type="Google" id="ProtNLM"/>
    </source>
</evidence>